<dbReference type="Pfam" id="PF05635">
    <property type="entry name" value="23S_rRNA_IVP"/>
    <property type="match status" value="1"/>
</dbReference>
<dbReference type="Gene3D" id="1.20.1440.60">
    <property type="entry name" value="23S rRNA-intervening sequence"/>
    <property type="match status" value="1"/>
</dbReference>
<dbReference type="Proteomes" id="UP000231382">
    <property type="component" value="Unassembled WGS sequence"/>
</dbReference>
<organism evidence="1 2">
    <name type="scientific">Candidatus Berkelbacteria bacterium CG10_big_fil_rev_8_21_14_0_10_43_13</name>
    <dbReference type="NCBI Taxonomy" id="1974514"/>
    <lineage>
        <taxon>Bacteria</taxon>
        <taxon>Candidatus Berkelbacteria</taxon>
    </lineage>
</organism>
<proteinExistence type="predicted"/>
<accession>A0A2H0W5X6</accession>
<dbReference type="EMBL" id="PEZW01000025">
    <property type="protein sequence ID" value="PIS07404.1"/>
    <property type="molecule type" value="Genomic_DNA"/>
</dbReference>
<dbReference type="NCBIfam" id="TIGR02436">
    <property type="entry name" value="four helix bundle protein"/>
    <property type="match status" value="1"/>
</dbReference>
<dbReference type="AlphaFoldDB" id="A0A2H0W5X6"/>
<dbReference type="InterPro" id="IPR036583">
    <property type="entry name" value="23S_rRNA_IVS_sf"/>
</dbReference>
<evidence type="ECO:0000313" key="1">
    <source>
        <dbReference type="EMBL" id="PIS07404.1"/>
    </source>
</evidence>
<name>A0A2H0W5X6_9BACT</name>
<dbReference type="PANTHER" id="PTHR38471:SF2">
    <property type="entry name" value="FOUR HELIX BUNDLE PROTEIN"/>
    <property type="match status" value="1"/>
</dbReference>
<protein>
    <submittedName>
        <fullName evidence="1">Four helix bundle protein</fullName>
    </submittedName>
</protein>
<reference evidence="2" key="1">
    <citation type="submission" date="2017-09" db="EMBL/GenBank/DDBJ databases">
        <title>Depth-based differentiation of microbial function through sediment-hosted aquifers and enrichment of novel symbionts in the deep terrestrial subsurface.</title>
        <authorList>
            <person name="Probst A.J."/>
            <person name="Ladd B."/>
            <person name="Jarett J.K."/>
            <person name="Geller-Mcgrath D.E."/>
            <person name="Sieber C.M.K."/>
            <person name="Emerson J.B."/>
            <person name="Anantharaman K."/>
            <person name="Thomas B.C."/>
            <person name="Malmstrom R."/>
            <person name="Stieglmeier M."/>
            <person name="Klingl A."/>
            <person name="Woyke T."/>
            <person name="Ryan C.M."/>
            <person name="Banfield J.F."/>
        </authorList>
    </citation>
    <scope>NUCLEOTIDE SEQUENCE [LARGE SCALE GENOMIC DNA]</scope>
</reference>
<dbReference type="PANTHER" id="PTHR38471">
    <property type="entry name" value="FOUR HELIX BUNDLE PROTEIN"/>
    <property type="match status" value="1"/>
</dbReference>
<evidence type="ECO:0000313" key="2">
    <source>
        <dbReference type="Proteomes" id="UP000231382"/>
    </source>
</evidence>
<dbReference type="SUPFAM" id="SSF158446">
    <property type="entry name" value="IVS-encoded protein-like"/>
    <property type="match status" value="1"/>
</dbReference>
<gene>
    <name evidence="1" type="ORF">COT78_03625</name>
</gene>
<sequence length="143" mass="16213">MQKGKKLSQNFENLDTWKKAMELCLFCYELTKKFPLEEKFGLTNQLRRAGVSAPSNIAEGYSRKSAKEVCYFIEIAIGSVYEMMTQISIAYSLHCISKEEKEKFYNLASEVISLCGGFIKYKKGNHNAPSVPKPKSGVRLPKL</sequence>
<dbReference type="InterPro" id="IPR012657">
    <property type="entry name" value="23S_rRNA-intervening_sequence"/>
</dbReference>
<comment type="caution">
    <text evidence="1">The sequence shown here is derived from an EMBL/GenBank/DDBJ whole genome shotgun (WGS) entry which is preliminary data.</text>
</comment>
<dbReference type="CDD" id="cd16377">
    <property type="entry name" value="23S_rRNA_IVP_like"/>
    <property type="match status" value="1"/>
</dbReference>